<organism evidence="3 4">
    <name type="scientific">Colletotrichum tofieldiae</name>
    <dbReference type="NCBI Taxonomy" id="708197"/>
    <lineage>
        <taxon>Eukaryota</taxon>
        <taxon>Fungi</taxon>
        <taxon>Dikarya</taxon>
        <taxon>Ascomycota</taxon>
        <taxon>Pezizomycotina</taxon>
        <taxon>Sordariomycetes</taxon>
        <taxon>Hypocreomycetidae</taxon>
        <taxon>Glomerellales</taxon>
        <taxon>Glomerellaceae</taxon>
        <taxon>Colletotrichum</taxon>
        <taxon>Colletotrichum spaethianum species complex</taxon>
    </lineage>
</organism>
<feature type="region of interest" description="Disordered" evidence="2">
    <location>
        <begin position="371"/>
        <end position="393"/>
    </location>
</feature>
<feature type="coiled-coil region" evidence="1">
    <location>
        <begin position="138"/>
        <end position="165"/>
    </location>
</feature>
<protein>
    <submittedName>
        <fullName evidence="3">Uncharacterized protein</fullName>
    </submittedName>
</protein>
<sequence length="459" mass="50817">MADLFSRPSHPQQRGSDMNPLQPDEDSIAHLDLPPFNLRQRRAIPRIASLDILTSSRMGGNACPSIRSDGSQSSSHRLSLSPVEPIEVVWYQDRDQTEAPMSLDQMVDALHCIMMTKPVLDPVPREYNSYILHLLEGYWNVQEQLKKTEQALAEETETKQRSLEEFTKMSDEWQEKEAAFRAEIKRMELVLARVAPEGVGAVVLARSESVVDRSTRSSRIFKAKIEKARGSPGKVSMQPNLGDDADIELSQELRKAPQKRHRTIKHGRHMPPNPADIARALDTSSSDEGITLKTIQRTSDSFTRPRAAQLSRRSSRIQINGASHVTKPAIDVSEEYGGSSQLSGNIPRKILNVNSTRHGAAVADIRAGERSSCGRPDVMTAASSKPTEPSVQRTSKIYRHRREFSFEPGEDGIPLQTLGAGVRSANGQDTHMHQTESSTIGQTRISARMASSSSGRAES</sequence>
<reference evidence="3 4" key="1">
    <citation type="submission" date="2015-06" db="EMBL/GenBank/DDBJ databases">
        <title>Survival trade-offs in plant roots during colonization by closely related pathogenic and mutualistic fungi.</title>
        <authorList>
            <person name="Hacquard S."/>
            <person name="Kracher B."/>
            <person name="Hiruma K."/>
            <person name="Weinman A."/>
            <person name="Muench P."/>
            <person name="Garrido Oter R."/>
            <person name="Ver Loren van Themaat E."/>
            <person name="Dallerey J.-F."/>
            <person name="Damm U."/>
            <person name="Henrissat B."/>
            <person name="Lespinet O."/>
            <person name="Thon M."/>
            <person name="Kemen E."/>
            <person name="McHardy A.C."/>
            <person name="Schulze-Lefert P."/>
            <person name="O'Connell R.J."/>
        </authorList>
    </citation>
    <scope>NUCLEOTIDE SEQUENCE [LARGE SCALE GENOMIC DNA]</scope>
    <source>
        <strain evidence="3 4">0861</strain>
    </source>
</reference>
<evidence type="ECO:0000256" key="2">
    <source>
        <dbReference type="SAM" id="MobiDB-lite"/>
    </source>
</evidence>
<evidence type="ECO:0000256" key="1">
    <source>
        <dbReference type="SAM" id="Coils"/>
    </source>
</evidence>
<dbReference type="EMBL" id="LFIV01000139">
    <property type="protein sequence ID" value="KZL67762.1"/>
    <property type="molecule type" value="Genomic_DNA"/>
</dbReference>
<keyword evidence="1" id="KW-0175">Coiled coil</keyword>
<gene>
    <name evidence="3" type="ORF">CT0861_11524</name>
</gene>
<feature type="compositionally biased region" description="Polar residues" evidence="2">
    <location>
        <begin position="381"/>
        <end position="393"/>
    </location>
</feature>
<proteinExistence type="predicted"/>
<feature type="compositionally biased region" description="Low complexity" evidence="2">
    <location>
        <begin position="444"/>
        <end position="459"/>
    </location>
</feature>
<dbReference type="STRING" id="708197.A0A166QCK6"/>
<name>A0A166QCK6_9PEZI</name>
<feature type="region of interest" description="Disordered" evidence="2">
    <location>
        <begin position="423"/>
        <end position="459"/>
    </location>
</feature>
<evidence type="ECO:0000313" key="4">
    <source>
        <dbReference type="Proteomes" id="UP000076552"/>
    </source>
</evidence>
<comment type="caution">
    <text evidence="3">The sequence shown here is derived from an EMBL/GenBank/DDBJ whole genome shotgun (WGS) entry which is preliminary data.</text>
</comment>
<dbReference type="AlphaFoldDB" id="A0A166QCK6"/>
<dbReference type="Proteomes" id="UP000076552">
    <property type="component" value="Unassembled WGS sequence"/>
</dbReference>
<feature type="compositionally biased region" description="Polar residues" evidence="2">
    <location>
        <begin position="425"/>
        <end position="443"/>
    </location>
</feature>
<feature type="region of interest" description="Disordered" evidence="2">
    <location>
        <begin position="1"/>
        <end position="31"/>
    </location>
</feature>
<keyword evidence="4" id="KW-1185">Reference proteome</keyword>
<evidence type="ECO:0000313" key="3">
    <source>
        <dbReference type="EMBL" id="KZL67762.1"/>
    </source>
</evidence>
<accession>A0A166QCK6</accession>